<dbReference type="EMBL" id="AFRQ01000133">
    <property type="protein sequence ID" value="EGP43133.1"/>
    <property type="molecule type" value="Genomic_DNA"/>
</dbReference>
<dbReference type="HOGENOM" id="CLU_2968704_0_0_4"/>
<name>F7T9H3_9BURK</name>
<dbReference type="Proteomes" id="UP000004853">
    <property type="component" value="Unassembled WGS sequence"/>
</dbReference>
<dbReference type="AlphaFoldDB" id="F7T9H3"/>
<proteinExistence type="predicted"/>
<accession>F7T9H3</accession>
<reference evidence="1 2" key="1">
    <citation type="submission" date="2011-06" db="EMBL/GenBank/DDBJ databases">
        <authorList>
            <person name="Bador J."/>
            <person name="Amoureux L."/>
            <person name="Neuwirth C."/>
        </authorList>
    </citation>
    <scope>NUCLEOTIDE SEQUENCE [LARGE SCALE GENOMIC DNA]</scope>
    <source>
        <strain evidence="1 2">AXX-A</strain>
    </source>
</reference>
<gene>
    <name evidence="1" type="ORF">AXXA_28095</name>
</gene>
<dbReference type="SUPFAM" id="SSF161229">
    <property type="entry name" value="E6 C-terminal domain-like"/>
    <property type="match status" value="1"/>
</dbReference>
<evidence type="ECO:0000313" key="2">
    <source>
        <dbReference type="Proteomes" id="UP000004853"/>
    </source>
</evidence>
<organism evidence="1 2">
    <name type="scientific">Achromobacter insuavis AXX-A</name>
    <dbReference type="NCBI Taxonomy" id="1003200"/>
    <lineage>
        <taxon>Bacteria</taxon>
        <taxon>Pseudomonadati</taxon>
        <taxon>Pseudomonadota</taxon>
        <taxon>Betaproteobacteria</taxon>
        <taxon>Burkholderiales</taxon>
        <taxon>Alcaligenaceae</taxon>
        <taxon>Achromobacter</taxon>
    </lineage>
</organism>
<comment type="caution">
    <text evidence="1">The sequence shown here is derived from an EMBL/GenBank/DDBJ whole genome shotgun (WGS) entry which is preliminary data.</text>
</comment>
<dbReference type="PATRIC" id="fig|1003200.3.peg.5548"/>
<dbReference type="InterPro" id="IPR038575">
    <property type="entry name" value="E6_sf"/>
</dbReference>
<sequence>MPTTCHNCHNCRKPLSFADIAEIEADPRVAEVARYFGQAACTACCDKAATHNAKLRVA</sequence>
<dbReference type="RefSeq" id="WP_006395608.1">
    <property type="nucleotide sequence ID" value="NZ_GL982453.1"/>
</dbReference>
<protein>
    <submittedName>
        <fullName evidence="1">Uncharacterized protein</fullName>
    </submittedName>
</protein>
<evidence type="ECO:0000313" key="1">
    <source>
        <dbReference type="EMBL" id="EGP43133.1"/>
    </source>
</evidence>